<dbReference type="Proteomes" id="UP000008963">
    <property type="component" value="Chromosome"/>
</dbReference>
<evidence type="ECO:0000313" key="2">
    <source>
        <dbReference type="Proteomes" id="UP000008963"/>
    </source>
</evidence>
<evidence type="ECO:0000313" key="1">
    <source>
        <dbReference type="EMBL" id="CBW27304.1"/>
    </source>
</evidence>
<dbReference type="RefSeq" id="WP_014245080.1">
    <property type="nucleotide sequence ID" value="NC_016620.1"/>
</dbReference>
<dbReference type="OrthoDB" id="1652507at2"/>
<dbReference type="KEGG" id="bmx:BMS_2514"/>
<gene>
    <name evidence="1" type="ordered locus">BMS_2514</name>
</gene>
<dbReference type="Gene3D" id="1.25.40.10">
    <property type="entry name" value="Tetratricopeptide repeat domain"/>
    <property type="match status" value="1"/>
</dbReference>
<dbReference type="STRING" id="862908.BMS_2514"/>
<protein>
    <recommendedName>
        <fullName evidence="3">Tetratricopeptide repeat protein</fullName>
    </recommendedName>
</protein>
<organism evidence="1 2">
    <name type="scientific">Halobacteriovorax marinus (strain ATCC BAA-682 / DSM 15412 / SJ)</name>
    <name type="common">Bacteriovorax marinus</name>
    <dbReference type="NCBI Taxonomy" id="862908"/>
    <lineage>
        <taxon>Bacteria</taxon>
        <taxon>Pseudomonadati</taxon>
        <taxon>Bdellovibrionota</taxon>
        <taxon>Bacteriovoracia</taxon>
        <taxon>Bacteriovoracales</taxon>
        <taxon>Halobacteriovoraceae</taxon>
        <taxon>Halobacteriovorax</taxon>
    </lineage>
</organism>
<keyword evidence="2" id="KW-1185">Reference proteome</keyword>
<reference evidence="2" key="1">
    <citation type="journal article" date="2013" name="ISME J.">
        <title>A small predatory core genome in the divergent marine Bacteriovorax marinus SJ and the terrestrial Bdellovibrio bacteriovorus.</title>
        <authorList>
            <person name="Crossman L.C."/>
            <person name="Chen H."/>
            <person name="Cerdeno-Tarraga A.M."/>
            <person name="Brooks K."/>
            <person name="Quail M.A."/>
            <person name="Pineiro S.A."/>
            <person name="Hobley L."/>
            <person name="Sockett R.E."/>
            <person name="Bentley S.D."/>
            <person name="Parkhill J."/>
            <person name="Williams H.N."/>
            <person name="Stine O.C."/>
        </authorList>
    </citation>
    <scope>NUCLEOTIDE SEQUENCE [LARGE SCALE GENOMIC DNA]</scope>
    <source>
        <strain evidence="2">ATCC BAA-682 / DSM 15412 / SJ</strain>
    </source>
</reference>
<dbReference type="EMBL" id="FQ312005">
    <property type="protein sequence ID" value="CBW27304.1"/>
    <property type="molecule type" value="Genomic_DNA"/>
</dbReference>
<dbReference type="HOGENOM" id="CLU_131351_0_0_7"/>
<name>E1X5I3_HALMS</name>
<dbReference type="SUPFAM" id="SSF48452">
    <property type="entry name" value="TPR-like"/>
    <property type="match status" value="1"/>
</dbReference>
<proteinExistence type="predicted"/>
<evidence type="ECO:0008006" key="3">
    <source>
        <dbReference type="Google" id="ProtNLM"/>
    </source>
</evidence>
<dbReference type="InterPro" id="IPR011990">
    <property type="entry name" value="TPR-like_helical_dom_sf"/>
</dbReference>
<sequence length="188" mass="21568">MDLADISFNMNYFLADDLREAPEDVEQMRSGVKQLKDAALLEEQELIRAKIYSHIGFYSRLITDLHESHDFFEQSIALFDKHKKKLSSFGTKIQLAITYHWMGKFAKADSFFNQALEICNETSEPKIMEFKALILESYAKSKYDQHSITMAEEFLSEALELRVVSGDIRAINDVTKALSVVTNRLAKS</sequence>
<accession>E1X5I3</accession>
<dbReference type="PATRIC" id="fig|862908.3.peg.2399"/>
<dbReference type="AlphaFoldDB" id="E1X5I3"/>